<dbReference type="Proteomes" id="UP001196980">
    <property type="component" value="Unassembled WGS sequence"/>
</dbReference>
<dbReference type="SUPFAM" id="SSF54928">
    <property type="entry name" value="RNA-binding domain, RBD"/>
    <property type="match status" value="1"/>
</dbReference>
<name>A0ABS6S1B0_9BACT</name>
<dbReference type="Gene3D" id="3.30.70.330">
    <property type="match status" value="1"/>
</dbReference>
<keyword evidence="1" id="KW-0694">RNA-binding</keyword>
<organism evidence="4 5">
    <name type="scientific">Candidatus Magnetobacterium casense</name>
    <dbReference type="NCBI Taxonomy" id="1455061"/>
    <lineage>
        <taxon>Bacteria</taxon>
        <taxon>Pseudomonadati</taxon>
        <taxon>Nitrospirota</taxon>
        <taxon>Thermodesulfovibrionia</taxon>
        <taxon>Thermodesulfovibrionales</taxon>
        <taxon>Candidatus Magnetobacteriaceae</taxon>
        <taxon>Candidatus Magnetobacterium</taxon>
    </lineage>
</organism>
<dbReference type="SMART" id="SM00360">
    <property type="entry name" value="RRM"/>
    <property type="match status" value="1"/>
</dbReference>
<dbReference type="InterPro" id="IPR012677">
    <property type="entry name" value="Nucleotide-bd_a/b_plait_sf"/>
</dbReference>
<feature type="region of interest" description="Disordered" evidence="2">
    <location>
        <begin position="74"/>
        <end position="111"/>
    </location>
</feature>
<evidence type="ECO:0000256" key="1">
    <source>
        <dbReference type="ARBA" id="ARBA00022884"/>
    </source>
</evidence>
<dbReference type="RefSeq" id="WP_040335865.1">
    <property type="nucleotide sequence ID" value="NZ_JABXWD010000248.1"/>
</dbReference>
<comment type="caution">
    <text evidence="4">The sequence shown here is derived from an EMBL/GenBank/DDBJ whole genome shotgun (WGS) entry which is preliminary data.</text>
</comment>
<dbReference type="InterPro" id="IPR052462">
    <property type="entry name" value="SLIRP/GR-RBP-like"/>
</dbReference>
<evidence type="ECO:0000259" key="3">
    <source>
        <dbReference type="PROSITE" id="PS50102"/>
    </source>
</evidence>
<evidence type="ECO:0000256" key="2">
    <source>
        <dbReference type="SAM" id="MobiDB-lite"/>
    </source>
</evidence>
<dbReference type="PROSITE" id="PS50102">
    <property type="entry name" value="RRM"/>
    <property type="match status" value="1"/>
</dbReference>
<feature type="compositionally biased region" description="Basic and acidic residues" evidence="2">
    <location>
        <begin position="81"/>
        <end position="94"/>
    </location>
</feature>
<dbReference type="InterPro" id="IPR035979">
    <property type="entry name" value="RBD_domain_sf"/>
</dbReference>
<sequence length="111" mass="12119">MGKNIYVGNISFRATEDDLRDLFARIGEVDVVKLISDAQTGQPKGFGFVEMVNEEDAQKAIATLNGSSFMERTLSVAEAKPQQKDRRGGFEGKRGGGPGGSGSHRETKKWR</sequence>
<gene>
    <name evidence="4" type="ORF">HWQ67_12395</name>
</gene>
<protein>
    <submittedName>
        <fullName evidence="4">RNA-binding protein</fullName>
    </submittedName>
</protein>
<dbReference type="Pfam" id="PF00076">
    <property type="entry name" value="RRM_1"/>
    <property type="match status" value="1"/>
</dbReference>
<dbReference type="InterPro" id="IPR000504">
    <property type="entry name" value="RRM_dom"/>
</dbReference>
<dbReference type="PANTHER" id="PTHR48027">
    <property type="entry name" value="HETEROGENEOUS NUCLEAR RIBONUCLEOPROTEIN 87F-RELATED"/>
    <property type="match status" value="1"/>
</dbReference>
<accession>A0ABS6S1B0</accession>
<keyword evidence="5" id="KW-1185">Reference proteome</keyword>
<feature type="domain" description="RRM" evidence="3">
    <location>
        <begin position="3"/>
        <end position="81"/>
    </location>
</feature>
<dbReference type="EMBL" id="JABXWD010000248">
    <property type="protein sequence ID" value="MBV6342385.1"/>
    <property type="molecule type" value="Genomic_DNA"/>
</dbReference>
<proteinExistence type="predicted"/>
<evidence type="ECO:0000313" key="5">
    <source>
        <dbReference type="Proteomes" id="UP001196980"/>
    </source>
</evidence>
<evidence type="ECO:0000313" key="4">
    <source>
        <dbReference type="EMBL" id="MBV6342385.1"/>
    </source>
</evidence>
<reference evidence="4 5" key="1">
    <citation type="journal article" date="2020" name="J Geophys Res Biogeosci">
        <title>Magnetotaxis as an Adaptation to Enable Bacterial Shuttling of Microbial Sulfur and Sulfur Cycling Across Aquatic Oxic#Anoxic Interfaces.</title>
        <authorList>
            <person name="Li J."/>
            <person name="Liu P."/>
            <person name="Wang J."/>
            <person name="Roberts A.P."/>
            <person name="Pan Y."/>
        </authorList>
    </citation>
    <scope>NUCLEOTIDE SEQUENCE [LARGE SCALE GENOMIC DNA]</scope>
    <source>
        <strain evidence="4 5">MYR-1_YQ</strain>
    </source>
</reference>